<dbReference type="PANTHER" id="PTHR31672">
    <property type="entry name" value="BNACNNG10540D PROTEIN"/>
    <property type="match status" value="1"/>
</dbReference>
<reference evidence="3" key="1">
    <citation type="submission" date="2018-08" db="EMBL/GenBank/DDBJ databases">
        <authorList>
            <person name="Rossello M."/>
        </authorList>
    </citation>
    <scope>NUCLEOTIDE SEQUENCE [LARGE SCALE GENOMIC DNA]</scope>
    <source>
        <strain evidence="3">cv. Chinese Spring</strain>
    </source>
</reference>
<accession>A0A3B6DM25</accession>
<dbReference type="SMART" id="SM00256">
    <property type="entry name" value="FBOX"/>
    <property type="match status" value="2"/>
</dbReference>
<dbReference type="CDD" id="cd22157">
    <property type="entry name" value="F-box_AtFBW1-like"/>
    <property type="match status" value="1"/>
</dbReference>
<dbReference type="PANTHER" id="PTHR31672:SF2">
    <property type="entry name" value="F-BOX DOMAIN-CONTAINING PROTEIN"/>
    <property type="match status" value="1"/>
</dbReference>
<dbReference type="InterPro" id="IPR050796">
    <property type="entry name" value="SCF_F-box_component"/>
</dbReference>
<dbReference type="AlphaFoldDB" id="A0A3B6DM25"/>
<evidence type="ECO:0000256" key="1">
    <source>
        <dbReference type="SAM" id="MobiDB-lite"/>
    </source>
</evidence>
<evidence type="ECO:0000313" key="3">
    <source>
        <dbReference type="EnsemblPlants" id="TraesCS2D02G508500.1"/>
    </source>
</evidence>
<dbReference type="Gramene" id="TraesCS2D03G1134100.1">
    <property type="protein sequence ID" value="TraesCS2D03G1134100.1.CDS"/>
    <property type="gene ID" value="TraesCS2D03G1134100"/>
</dbReference>
<protein>
    <recommendedName>
        <fullName evidence="2">F-box domain-containing protein</fullName>
    </recommendedName>
</protein>
<dbReference type="Gramene" id="TraesCS2D02G508500.1">
    <property type="protein sequence ID" value="TraesCS2D02G508500.1"/>
    <property type="gene ID" value="TraesCS2D02G508500"/>
</dbReference>
<dbReference type="STRING" id="4565.A0A3B6DM25"/>
<dbReference type="InterPro" id="IPR017451">
    <property type="entry name" value="F-box-assoc_interact_dom"/>
</dbReference>
<proteinExistence type="predicted"/>
<dbReference type="Gramene" id="TraesWEE_scaffold_073187_01G000300.1">
    <property type="protein sequence ID" value="TraesWEE_scaffold_073187_01G000300.1"/>
    <property type="gene ID" value="TraesWEE_scaffold_073187_01G000300"/>
</dbReference>
<dbReference type="EnsemblPlants" id="TraesCS2D02G508500.1">
    <property type="protein sequence ID" value="TraesCS2D02G508500.1"/>
    <property type="gene ID" value="TraesCS2D02G508500"/>
</dbReference>
<keyword evidence="4" id="KW-1185">Reference proteome</keyword>
<sequence>MPSSSALPAASLPDEIMTEVLLRLPVKSLLRFRAVCRSWAAHLSSHQFCTLHTAKVDADADAAPAPPRLLFVAHTAGYNSTAIYSCSPSGPSADVILTLDEVRGNFVGPVAAQCRGLSLLYDAVPTAYYVLNVATRAVTRLPPCPDAPRSSAGLGFDPRTNEYKVVRLFLHSCYDKLLTKCETYTLGVGGRRGDQWTPAAGGVPSSQAAQAALANADLDRLPPVFVNGFLHWLMLPLVQKTMSIMSFSITEEAFGWVQPPPFITSRNSHLVELDGHLCMARDLRADSPSILEIWKLLQGSTSGDWSLDYRIDLSAQTTTIRIEPQVVRVLGVTGNDRSGKKIIIGTAQHEVHAWDATSGTTETIFSVEDTNLGYQAESSSLHLCLFKESLAPVHRTNEEMSWSSPVGKAVKEILLRLPAKSVTRFKTVCSQWRRLVEGEVFTRSYLEMHKKMDEGPKIMLVGKGTQQAPFRFTPLKKWLSEGSRSSEGARLETKVVCSKPCHGLNVVSTAEEDYLYNPCTGYYYRIPSDPGSYVHTSWERPNDGIQNSAFSMGNKNIGLGFNPLNQEHIAIFISYQRKDFRSRNYRWTCSVWQRSSWYLHGISNPPLPVNDMPPAYVDGVFYWMSDPLLGPSNEQVIVAFDIARNGYDTIPCPSHVAKWCDNGRRHGFVTELQGTLCVVLADSMEDELQIWKQEHDQWDRAYTICLKAWPDYSLRSNIVVPLSIDSKDGRIMLCTGRKVGLYDPIGKTLERLCAVDGMMPRCTGKRRELPRASEGLQPSKRPRSGRNIRGCMESATGHGILQASSLNKCNNDLSTEKLNAESPSAVMSAVPLLYEESLMSYPRVLKKRSLE</sequence>
<dbReference type="Pfam" id="PF00646">
    <property type="entry name" value="F-box"/>
    <property type="match status" value="2"/>
</dbReference>
<evidence type="ECO:0000313" key="4">
    <source>
        <dbReference type="Proteomes" id="UP000019116"/>
    </source>
</evidence>
<dbReference type="NCBIfam" id="TIGR01640">
    <property type="entry name" value="F_box_assoc_1"/>
    <property type="match status" value="1"/>
</dbReference>
<dbReference type="InterPro" id="IPR013187">
    <property type="entry name" value="F-box-assoc_dom_typ3"/>
</dbReference>
<reference evidence="3" key="2">
    <citation type="submission" date="2018-10" db="UniProtKB">
        <authorList>
            <consortium name="EnsemblPlants"/>
        </authorList>
    </citation>
    <scope>IDENTIFICATION</scope>
</reference>
<feature type="region of interest" description="Disordered" evidence="1">
    <location>
        <begin position="766"/>
        <end position="788"/>
    </location>
</feature>
<dbReference type="SUPFAM" id="SSF81383">
    <property type="entry name" value="F-box domain"/>
    <property type="match status" value="2"/>
</dbReference>
<dbReference type="OrthoDB" id="671778at2759"/>
<dbReference type="InterPro" id="IPR036047">
    <property type="entry name" value="F-box-like_dom_sf"/>
</dbReference>
<dbReference type="InterPro" id="IPR001810">
    <property type="entry name" value="F-box_dom"/>
</dbReference>
<evidence type="ECO:0000259" key="2">
    <source>
        <dbReference type="PROSITE" id="PS50181"/>
    </source>
</evidence>
<dbReference type="Proteomes" id="UP000019116">
    <property type="component" value="Chromosome 2D"/>
</dbReference>
<feature type="domain" description="F-box" evidence="2">
    <location>
        <begin position="6"/>
        <end position="39"/>
    </location>
</feature>
<dbReference type="Gene3D" id="1.20.1280.50">
    <property type="match status" value="2"/>
</dbReference>
<dbReference type="OMA" id="MSIMSFS"/>
<name>A0A3B6DM25_WHEAT</name>
<dbReference type="Pfam" id="PF08268">
    <property type="entry name" value="FBA_3"/>
    <property type="match status" value="2"/>
</dbReference>
<organism evidence="3">
    <name type="scientific">Triticum aestivum</name>
    <name type="common">Wheat</name>
    <dbReference type="NCBI Taxonomy" id="4565"/>
    <lineage>
        <taxon>Eukaryota</taxon>
        <taxon>Viridiplantae</taxon>
        <taxon>Streptophyta</taxon>
        <taxon>Embryophyta</taxon>
        <taxon>Tracheophyta</taxon>
        <taxon>Spermatophyta</taxon>
        <taxon>Magnoliopsida</taxon>
        <taxon>Liliopsida</taxon>
        <taxon>Poales</taxon>
        <taxon>Poaceae</taxon>
        <taxon>BOP clade</taxon>
        <taxon>Pooideae</taxon>
        <taxon>Triticodae</taxon>
        <taxon>Triticeae</taxon>
        <taxon>Triticinae</taxon>
        <taxon>Triticum</taxon>
    </lineage>
</organism>
<dbReference type="PROSITE" id="PS50181">
    <property type="entry name" value="FBOX"/>
    <property type="match status" value="1"/>
</dbReference>